<evidence type="ECO:0000313" key="2">
    <source>
        <dbReference type="EMBL" id="KAF9893645.1"/>
    </source>
</evidence>
<dbReference type="AlphaFoldDB" id="A0AAD4CVU0"/>
<keyword evidence="1" id="KW-0812">Transmembrane</keyword>
<sequence>MPSPTPRWKLCARVETVWKRVKTILASFRRNLGVIYNETYTNNNQDMLTKSSFFPSGNESDAIVNQISAGLSTCLVNSCDMSRDVQNCNTSCSLSLINRGDGSMSIQQAGSCLSSICGNTCGLPYADQDIYGVGILVSYVIQAIMVLILGLILILIAFWYNMKQRRQPDEKPNSLDRSVRRFVREFLSAQCYFGIFLQIAALCSKPDGIDPLNGYALLSVAMTGFLPTIFTLVLLQYHRIHSWYHTGLTFVSWLLASIVFFKLQSRLSGLDSNAEIEDAGLRRLYDLPSCGGSTALVLCKETVGSSPLGFLSLYYNYNGILNIRSMPVVWAWSTACLVAVVVAQLIRYRAPSKTRSGIWRLPGMLLHAVSHWTVLLLVSIVFGLCLGYQALMVEKYAQMDVIDWDNWAFGQIIAVTVWIPPVVEHLRKVINRAYNQSSSGGPVRYSPAQNTP</sequence>
<organism evidence="2 3">
    <name type="scientific">Aspergillus nanangensis</name>
    <dbReference type="NCBI Taxonomy" id="2582783"/>
    <lineage>
        <taxon>Eukaryota</taxon>
        <taxon>Fungi</taxon>
        <taxon>Dikarya</taxon>
        <taxon>Ascomycota</taxon>
        <taxon>Pezizomycotina</taxon>
        <taxon>Eurotiomycetes</taxon>
        <taxon>Eurotiomycetidae</taxon>
        <taxon>Eurotiales</taxon>
        <taxon>Aspergillaceae</taxon>
        <taxon>Aspergillus</taxon>
        <taxon>Aspergillus subgen. Circumdati</taxon>
    </lineage>
</organism>
<feature type="transmembrane region" description="Helical" evidence="1">
    <location>
        <begin position="182"/>
        <end position="202"/>
    </location>
</feature>
<feature type="transmembrane region" description="Helical" evidence="1">
    <location>
        <begin position="139"/>
        <end position="161"/>
    </location>
</feature>
<reference evidence="2" key="2">
    <citation type="submission" date="2020-02" db="EMBL/GenBank/DDBJ databases">
        <authorList>
            <person name="Gilchrist C.L.M."/>
            <person name="Chooi Y.-H."/>
        </authorList>
    </citation>
    <scope>NUCLEOTIDE SEQUENCE</scope>
    <source>
        <strain evidence="2">MST-FP2251</strain>
    </source>
</reference>
<comment type="caution">
    <text evidence="2">The sequence shown here is derived from an EMBL/GenBank/DDBJ whole genome shotgun (WGS) entry which is preliminary data.</text>
</comment>
<feature type="transmembrane region" description="Helical" evidence="1">
    <location>
        <begin position="242"/>
        <end position="261"/>
    </location>
</feature>
<proteinExistence type="predicted"/>
<keyword evidence="1" id="KW-0472">Membrane</keyword>
<reference evidence="2" key="1">
    <citation type="journal article" date="2019" name="Beilstein J. Org. Chem.">
        <title>Nanangenines: drimane sesquiterpenoids as the dominant metabolite cohort of a novel Australian fungus, Aspergillus nanangensis.</title>
        <authorList>
            <person name="Lacey H.J."/>
            <person name="Gilchrist C.L.M."/>
            <person name="Crombie A."/>
            <person name="Kalaitzis J.A."/>
            <person name="Vuong D."/>
            <person name="Rutledge P.J."/>
            <person name="Turner P."/>
            <person name="Pitt J.I."/>
            <person name="Lacey E."/>
            <person name="Chooi Y.H."/>
            <person name="Piggott A.M."/>
        </authorList>
    </citation>
    <scope>NUCLEOTIDE SEQUENCE</scope>
    <source>
        <strain evidence="2">MST-FP2251</strain>
    </source>
</reference>
<keyword evidence="3" id="KW-1185">Reference proteome</keyword>
<feature type="transmembrane region" description="Helical" evidence="1">
    <location>
        <begin position="329"/>
        <end position="348"/>
    </location>
</feature>
<keyword evidence="1" id="KW-1133">Transmembrane helix</keyword>
<feature type="transmembrane region" description="Helical" evidence="1">
    <location>
        <begin position="214"/>
        <end position="235"/>
    </location>
</feature>
<name>A0AAD4CVU0_ASPNN</name>
<evidence type="ECO:0000313" key="3">
    <source>
        <dbReference type="Proteomes" id="UP001194746"/>
    </source>
</evidence>
<evidence type="ECO:0000256" key="1">
    <source>
        <dbReference type="SAM" id="Phobius"/>
    </source>
</evidence>
<feature type="transmembrane region" description="Helical" evidence="1">
    <location>
        <begin position="369"/>
        <end position="391"/>
    </location>
</feature>
<dbReference type="EMBL" id="VCAU01000007">
    <property type="protein sequence ID" value="KAF9893645.1"/>
    <property type="molecule type" value="Genomic_DNA"/>
</dbReference>
<protein>
    <submittedName>
        <fullName evidence="2">Uncharacterized protein</fullName>
    </submittedName>
</protein>
<gene>
    <name evidence="2" type="ORF">FE257_010957</name>
</gene>
<accession>A0AAD4CVU0</accession>
<feature type="transmembrane region" description="Helical" evidence="1">
    <location>
        <begin position="406"/>
        <end position="423"/>
    </location>
</feature>
<dbReference type="Proteomes" id="UP001194746">
    <property type="component" value="Unassembled WGS sequence"/>
</dbReference>